<dbReference type="Pfam" id="PF03527">
    <property type="entry name" value="RHS"/>
    <property type="match status" value="1"/>
</dbReference>
<organism evidence="4 5">
    <name type="scientific">Tateyamaria omphalii</name>
    <dbReference type="NCBI Taxonomy" id="299262"/>
    <lineage>
        <taxon>Bacteria</taxon>
        <taxon>Pseudomonadati</taxon>
        <taxon>Pseudomonadota</taxon>
        <taxon>Alphaproteobacteria</taxon>
        <taxon>Rhodobacterales</taxon>
        <taxon>Roseobacteraceae</taxon>
        <taxon>Tateyamaria</taxon>
    </lineage>
</organism>
<dbReference type="KEGG" id="tom:BWR18_14805"/>
<dbReference type="OrthoDB" id="7620568at2"/>
<dbReference type="NCBIfam" id="TIGR03696">
    <property type="entry name" value="Rhs_assc_core"/>
    <property type="match status" value="1"/>
</dbReference>
<dbReference type="STRING" id="299262.BWR18_14805"/>
<evidence type="ECO:0000313" key="4">
    <source>
        <dbReference type="EMBL" id="APX12814.1"/>
    </source>
</evidence>
<reference evidence="4 5" key="1">
    <citation type="submission" date="2017-01" db="EMBL/GenBank/DDBJ databases">
        <title>Complete genome of Tateyamaria omphalii DOK1-4 isolated from seawater in Dokdo.</title>
        <authorList>
            <person name="Kim J.H."/>
            <person name="Chi W.-J."/>
        </authorList>
    </citation>
    <scope>NUCLEOTIDE SEQUENCE [LARGE SCALE GENOMIC DNA]</scope>
    <source>
        <strain evidence="4 5">DOK1-4</strain>
    </source>
</reference>
<accession>A0A1P8MXM1</accession>
<feature type="region of interest" description="Disordered" evidence="2">
    <location>
        <begin position="1"/>
        <end position="37"/>
    </location>
</feature>
<protein>
    <recommendedName>
        <fullName evidence="3">RHS protein conserved region domain-containing protein</fullName>
    </recommendedName>
</protein>
<dbReference type="InterPro" id="IPR032871">
    <property type="entry name" value="AHH_dom_containing"/>
</dbReference>
<dbReference type="InterPro" id="IPR031325">
    <property type="entry name" value="RHS_repeat"/>
</dbReference>
<evidence type="ECO:0000256" key="2">
    <source>
        <dbReference type="SAM" id="MobiDB-lite"/>
    </source>
</evidence>
<dbReference type="EMBL" id="CP019312">
    <property type="protein sequence ID" value="APX12814.1"/>
    <property type="molecule type" value="Genomic_DNA"/>
</dbReference>
<dbReference type="Pfam" id="PF14412">
    <property type="entry name" value="AHH"/>
    <property type="match status" value="1"/>
</dbReference>
<dbReference type="Proteomes" id="UP000186336">
    <property type="component" value="Chromosome"/>
</dbReference>
<dbReference type="InterPro" id="IPR022385">
    <property type="entry name" value="Rhs_assc_core"/>
</dbReference>
<keyword evidence="5" id="KW-1185">Reference proteome</keyword>
<feature type="compositionally biased region" description="Polar residues" evidence="2">
    <location>
        <begin position="1"/>
        <end position="24"/>
    </location>
</feature>
<evidence type="ECO:0000313" key="5">
    <source>
        <dbReference type="Proteomes" id="UP000186336"/>
    </source>
</evidence>
<keyword evidence="1" id="KW-0175">Coiled coil</keyword>
<dbReference type="InterPro" id="IPR001826">
    <property type="entry name" value="RHS"/>
</dbReference>
<dbReference type="Gene3D" id="2.180.10.10">
    <property type="entry name" value="RHS repeat-associated core"/>
    <property type="match status" value="4"/>
</dbReference>
<dbReference type="InterPro" id="IPR006530">
    <property type="entry name" value="YD"/>
</dbReference>
<dbReference type="PANTHER" id="PTHR32305">
    <property type="match status" value="1"/>
</dbReference>
<dbReference type="PANTHER" id="PTHR32305:SF15">
    <property type="entry name" value="PROTEIN RHSA-RELATED"/>
    <property type="match status" value="1"/>
</dbReference>
<feature type="coiled-coil region" evidence="1">
    <location>
        <begin position="46"/>
        <end position="73"/>
    </location>
</feature>
<gene>
    <name evidence="4" type="ORF">BWR18_14805</name>
</gene>
<dbReference type="InterPro" id="IPR050708">
    <property type="entry name" value="T6SS_VgrG/RHS"/>
</dbReference>
<feature type="domain" description="RHS protein conserved region" evidence="3">
    <location>
        <begin position="1177"/>
        <end position="1205"/>
    </location>
</feature>
<name>A0A1P8MXM1_9RHOB</name>
<dbReference type="Pfam" id="PF05593">
    <property type="entry name" value="RHS_repeat"/>
    <property type="match status" value="3"/>
</dbReference>
<evidence type="ECO:0000256" key="1">
    <source>
        <dbReference type="SAM" id="Coils"/>
    </source>
</evidence>
<sequence>MQDFDPSQSQDVTSSAGGTDTSGYGANANGRTAVGAGGPEMLADWITAFDDYQQRWEEEKEALEEEVAAMEAELAAETDPLMRQMIEADLAEARIDLSVIDAEFGGAFNPYESGTGQWETRDFNQWAEQMQMDPTNPDHAAIFNQQMETYTEFNEQLIERVEDDHWFFYNILNPLDRILQWDPRGILMRRATRELAERGLRSGLRNAPRALSRGRRTARVNGRRNRTRNRRNCRRASNPFMLPTGLGNHEDPFFLIPGLIELSLHSIYWSDIDHVSPHGTNRIAPYDAVIKRNLRGGFDLLDDDGYVVSFPAPTPIPEGWVDGSTTRPLKLMQGRARALILRDGRLFHHFDKGADGVWRISRTYNANGNSLNFTRGPDGHLDRITTPEGLTVAFGYNGAFRTSADLVAPDGQIKRVLEWRYDERGNMLEARALYGEHHRFRYDERNRIVGLQRNEVYDATYTLDDQGRRLCSDTSGPYHGDRAVYDSDSRKTLYLPGGDHARAQTYHYNANDNITAEENALGHLTRFEEDAEGLVSASIDPLGHSTRFLYDADGNVKSIRDPLDQITYYGWSADGQIERVIDPTGAAWEYEYDERGNLVSVRDPLGHVTDLKVSDRGLVLGECRHDGMIRSYSYDDRHRLISEVDFNGAQTTFIRDTWGRITSTTDELGATIRFEYEDQPGLDFWTAARVIRADGAKTELRGQAHGRIVEMRDAEGAVTRLVHDAFDNLIEMIDPREGSLRFTYDDQLALSEVTNQVGEVWRFERDVAGRIIREVDFAGLELRYDFDDADRPIALHFPDGRTMRFEWDAADQLTARIGVAPDGTVQVEDRFDYDGRGLIKRATGADAVIELEYDAMGNQIAEVQNGERIERAFDCCGNVTERRIGTHLTEYRYGPSGFLTGLSLNGTDALTIDRDPLGRPIAMRGAGAFELMQEFDSAGQLIRQLAYGPDRFTRSYAWNRRDTPTRIADDLWGATEYQADANAQITQARHGLPSGVGMRLATPVPSDVPGFPSETIEVERFAYKLTQDVEAADIAQPQMPLDRPLSYWRTAPGGRVHEAAGLGGERITLSYDACGRVTERRVQRDGFRPQTWTYHWDVMDRLVACITPEGERWDYTYDPFGRRIEKRSASTRTRFLWDRDVIAIEATDGAAAVHWHFEPRSHRPLLREGETLGHVITDHLGTPREIVDGSGAILWSATYRLWGKERGQWGDSTLCPIRFPGQWHDAESGLHYNRFRYYDPDVGQYLSIDPLGASAGTRAHGYVSNPLHWIDPLGLEARYPPWMTRMPGFERHHIIPWHLRTNPFLRSIGFDVNSRQNLMYLPRYCSSVSGGGAAAPRTSAQHRGFSGHSDYNTYMATQLELLENRTRNMTRTCKRLAVRAFVLAHRTMLQTGALQIANCR</sequence>
<evidence type="ECO:0000259" key="3">
    <source>
        <dbReference type="Pfam" id="PF03527"/>
    </source>
</evidence>
<dbReference type="RefSeq" id="WP_076629237.1">
    <property type="nucleotide sequence ID" value="NZ_CP019312.1"/>
</dbReference>
<proteinExistence type="predicted"/>
<dbReference type="NCBIfam" id="TIGR01643">
    <property type="entry name" value="YD_repeat_2x"/>
    <property type="match status" value="6"/>
</dbReference>